<keyword evidence="3" id="KW-0201">Cytochrome c-type biogenesis</keyword>
<dbReference type="InterPro" id="IPR013740">
    <property type="entry name" value="Redoxin"/>
</dbReference>
<dbReference type="GO" id="GO:0015036">
    <property type="term" value="F:disulfide oxidoreductase activity"/>
    <property type="evidence" value="ECO:0007669"/>
    <property type="project" value="InterPro"/>
</dbReference>
<evidence type="ECO:0000256" key="2">
    <source>
        <dbReference type="ARBA" id="ARBA00007758"/>
    </source>
</evidence>
<keyword evidence="8" id="KW-1185">Reference proteome</keyword>
<dbReference type="PANTHER" id="PTHR42852">
    <property type="entry name" value="THIOL:DISULFIDE INTERCHANGE PROTEIN DSBE"/>
    <property type="match status" value="1"/>
</dbReference>
<dbReference type="Pfam" id="PF08534">
    <property type="entry name" value="Redoxin"/>
    <property type="match status" value="1"/>
</dbReference>
<dbReference type="SUPFAM" id="SSF52833">
    <property type="entry name" value="Thioredoxin-like"/>
    <property type="match status" value="1"/>
</dbReference>
<dbReference type="InterPro" id="IPR036249">
    <property type="entry name" value="Thioredoxin-like_sf"/>
</dbReference>
<dbReference type="EMBL" id="MCGG01000002">
    <property type="protein sequence ID" value="OEJ69681.1"/>
    <property type="molecule type" value="Genomic_DNA"/>
</dbReference>
<reference evidence="8" key="1">
    <citation type="submission" date="2016-07" db="EMBL/GenBank/DDBJ databases">
        <authorList>
            <person name="Florea S."/>
            <person name="Webb J.S."/>
            <person name="Jaromczyk J."/>
            <person name="Schardl C.L."/>
        </authorList>
    </citation>
    <scope>NUCLEOTIDE SEQUENCE [LARGE SCALE GENOMIC DNA]</scope>
    <source>
        <strain evidence="8">MV-1</strain>
    </source>
</reference>
<evidence type="ECO:0000256" key="3">
    <source>
        <dbReference type="ARBA" id="ARBA00022748"/>
    </source>
</evidence>
<evidence type="ECO:0000259" key="6">
    <source>
        <dbReference type="PROSITE" id="PS51352"/>
    </source>
</evidence>
<feature type="domain" description="Thioredoxin" evidence="6">
    <location>
        <begin position="39"/>
        <end position="182"/>
    </location>
</feature>
<protein>
    <submittedName>
        <fullName evidence="7">Thiol:disulfide interchange protein</fullName>
    </submittedName>
</protein>
<dbReference type="Gene3D" id="3.40.30.10">
    <property type="entry name" value="Glutaredoxin"/>
    <property type="match status" value="1"/>
</dbReference>
<dbReference type="InterPro" id="IPR004799">
    <property type="entry name" value="Periplasmic_diS_OxRdtase_DsbE"/>
</dbReference>
<dbReference type="PROSITE" id="PS51352">
    <property type="entry name" value="THIOREDOXIN_2"/>
    <property type="match status" value="1"/>
</dbReference>
<dbReference type="NCBIfam" id="TIGR00385">
    <property type="entry name" value="dsbE"/>
    <property type="match status" value="1"/>
</dbReference>
<evidence type="ECO:0000256" key="5">
    <source>
        <dbReference type="ARBA" id="ARBA00023284"/>
    </source>
</evidence>
<accession>A0A1E5QD51</accession>
<dbReference type="CDD" id="cd03010">
    <property type="entry name" value="TlpA_like_DsbE"/>
    <property type="match status" value="1"/>
</dbReference>
<comment type="caution">
    <text evidence="7">The sequence shown here is derived from an EMBL/GenBank/DDBJ whole genome shotgun (WGS) entry which is preliminary data.</text>
</comment>
<gene>
    <name evidence="7" type="ORF">BEN30_02285</name>
</gene>
<dbReference type="PROSITE" id="PS00194">
    <property type="entry name" value="THIOREDOXIN_1"/>
    <property type="match status" value="1"/>
</dbReference>
<dbReference type="GO" id="GO:0017004">
    <property type="term" value="P:cytochrome complex assembly"/>
    <property type="evidence" value="ECO:0007669"/>
    <property type="project" value="UniProtKB-KW"/>
</dbReference>
<dbReference type="InterPro" id="IPR013766">
    <property type="entry name" value="Thioredoxin_domain"/>
</dbReference>
<dbReference type="Proteomes" id="UP000095347">
    <property type="component" value="Unassembled WGS sequence"/>
</dbReference>
<name>A0A1E5QD51_9PROT</name>
<organism evidence="7 8">
    <name type="scientific">Magnetovibrio blakemorei</name>
    <dbReference type="NCBI Taxonomy" id="28181"/>
    <lineage>
        <taxon>Bacteria</taxon>
        <taxon>Pseudomonadati</taxon>
        <taxon>Pseudomonadota</taxon>
        <taxon>Alphaproteobacteria</taxon>
        <taxon>Rhodospirillales</taxon>
        <taxon>Magnetovibrionaceae</taxon>
        <taxon>Magnetovibrio</taxon>
    </lineage>
</organism>
<comment type="subcellular location">
    <subcellularLocation>
        <location evidence="1">Cell envelope</location>
    </subcellularLocation>
</comment>
<keyword evidence="5" id="KW-0676">Redox-active center</keyword>
<proteinExistence type="inferred from homology"/>
<keyword evidence="4" id="KW-1015">Disulfide bond</keyword>
<comment type="similarity">
    <text evidence="2">Belongs to the thioredoxin family. DsbE subfamily.</text>
</comment>
<dbReference type="InterPro" id="IPR017937">
    <property type="entry name" value="Thioredoxin_CS"/>
</dbReference>
<dbReference type="STRING" id="28181.BEN30_02285"/>
<sequence length="183" mass="20246">MNRLLYVIPLLVLVVVGGFSIAQLKQVSDGKAVNILPSVLLNREVPPFELEPIQGFSQGFGSKDLMGQVTIVNLFGSWCVACQAEHPFLMTVKEKNLVPIYGLDWREKTPDAGPKWLAKYGNPYTLIGDDPNSKAAIAFGVTGAPESFIVDQKGIIRYKQIGPITPAVWRDTLWPLIQELRKP</sequence>
<evidence type="ECO:0000313" key="7">
    <source>
        <dbReference type="EMBL" id="OEJ69681.1"/>
    </source>
</evidence>
<evidence type="ECO:0000256" key="1">
    <source>
        <dbReference type="ARBA" id="ARBA00004196"/>
    </source>
</evidence>
<evidence type="ECO:0000313" key="8">
    <source>
        <dbReference type="Proteomes" id="UP000095347"/>
    </source>
</evidence>
<dbReference type="AlphaFoldDB" id="A0A1E5QD51"/>
<evidence type="ECO:0000256" key="4">
    <source>
        <dbReference type="ARBA" id="ARBA00023157"/>
    </source>
</evidence>
<dbReference type="OrthoDB" id="9799347at2"/>
<dbReference type="GO" id="GO:0030288">
    <property type="term" value="C:outer membrane-bounded periplasmic space"/>
    <property type="evidence" value="ECO:0007669"/>
    <property type="project" value="InterPro"/>
</dbReference>
<dbReference type="InterPro" id="IPR050553">
    <property type="entry name" value="Thioredoxin_ResA/DsbE_sf"/>
</dbReference>
<dbReference type="PANTHER" id="PTHR42852:SF6">
    <property type="entry name" value="THIOL:DISULFIDE INTERCHANGE PROTEIN DSBE"/>
    <property type="match status" value="1"/>
</dbReference>
<dbReference type="RefSeq" id="WP_069956397.1">
    <property type="nucleotide sequence ID" value="NZ_MCGG01000002.1"/>
</dbReference>